<dbReference type="Proteomes" id="UP001519331">
    <property type="component" value="Unassembled WGS sequence"/>
</dbReference>
<feature type="domain" description="Carboxyltransferase" evidence="5">
    <location>
        <begin position="24"/>
        <end position="233"/>
    </location>
</feature>
<comment type="caution">
    <text evidence="7">The sequence shown here is derived from an EMBL/GenBank/DDBJ whole genome shotgun (WGS) entry which is preliminary data.</text>
</comment>
<protein>
    <submittedName>
        <fullName evidence="7">KipI family sensor histidine kinase inhibitor</fullName>
    </submittedName>
</protein>
<dbReference type="SMART" id="SM00796">
    <property type="entry name" value="AHS1"/>
    <property type="match status" value="1"/>
</dbReference>
<feature type="region of interest" description="Disordered" evidence="4">
    <location>
        <begin position="362"/>
        <end position="388"/>
    </location>
</feature>
<feature type="region of interest" description="Disordered" evidence="4">
    <location>
        <begin position="252"/>
        <end position="279"/>
    </location>
</feature>
<feature type="region of interest" description="Disordered" evidence="4">
    <location>
        <begin position="447"/>
        <end position="476"/>
    </location>
</feature>
<dbReference type="EMBL" id="JAGINX010000001">
    <property type="protein sequence ID" value="MBP2317272.1"/>
    <property type="molecule type" value="Genomic_DNA"/>
</dbReference>
<dbReference type="InterPro" id="IPR003833">
    <property type="entry name" value="CT_C_D"/>
</dbReference>
<evidence type="ECO:0000256" key="3">
    <source>
        <dbReference type="ARBA" id="ARBA00022840"/>
    </source>
</evidence>
<gene>
    <name evidence="7" type="ORF">JOF45_000291</name>
</gene>
<evidence type="ECO:0000313" key="7">
    <source>
        <dbReference type="EMBL" id="MBP2317272.1"/>
    </source>
</evidence>
<evidence type="ECO:0000256" key="4">
    <source>
        <dbReference type="SAM" id="MobiDB-lite"/>
    </source>
</evidence>
<dbReference type="GO" id="GO:0004860">
    <property type="term" value="F:protein kinase inhibitor activity"/>
    <property type="evidence" value="ECO:0007669"/>
    <property type="project" value="UniProtKB-KW"/>
</dbReference>
<evidence type="ECO:0000259" key="5">
    <source>
        <dbReference type="SMART" id="SM00796"/>
    </source>
</evidence>
<dbReference type="SUPFAM" id="SSF50891">
    <property type="entry name" value="Cyclophilin-like"/>
    <property type="match status" value="2"/>
</dbReference>
<evidence type="ECO:0000259" key="6">
    <source>
        <dbReference type="SMART" id="SM00797"/>
    </source>
</evidence>
<proteinExistence type="predicted"/>
<feature type="compositionally biased region" description="Polar residues" evidence="4">
    <location>
        <begin position="212"/>
        <end position="231"/>
    </location>
</feature>
<keyword evidence="8" id="KW-1185">Reference proteome</keyword>
<dbReference type="RefSeq" id="WP_245324102.1">
    <property type="nucleotide sequence ID" value="NZ_JAGINX010000001.1"/>
</dbReference>
<dbReference type="PANTHER" id="PTHR43309:SF3">
    <property type="entry name" value="5-OXOPROLINASE SUBUNIT C"/>
    <property type="match status" value="1"/>
</dbReference>
<dbReference type="Pfam" id="PF02626">
    <property type="entry name" value="CT_A_B"/>
    <property type="match status" value="1"/>
</dbReference>
<feature type="domain" description="Carboxyltransferase" evidence="6">
    <location>
        <begin position="305"/>
        <end position="609"/>
    </location>
</feature>
<dbReference type="InterPro" id="IPR003778">
    <property type="entry name" value="CT_A_B"/>
</dbReference>
<keyword evidence="3" id="KW-0067">ATP-binding</keyword>
<dbReference type="Gene3D" id="3.30.1360.40">
    <property type="match status" value="1"/>
</dbReference>
<sequence length="609" mass="63308">MSSRRMAPGAAAAPEQTGTLIRGLREAGPRALLLEFATLDDVLACHQQLTTSPLEGQIDAVAAARTILLRFSCRASVRAAREALAVLQIGAFSAGDARQVELEVVYDGEDLPALAETLGMSVEALISWHTGQSWTGAFGGFAPGFTYCVPQGERAQALAVPRRSTPRTAVPESSVALAGEFSAVYPRVSPGGWQLIGRTPQVMWDLSRAEQDATSAGSESAGTGEQPSSPALVSPGDAVRYRAVAPEAIELSGRRRAVSATSSPSDGKSSPKQGEKVGQEAPALTVLSPGLQSLFQDFGRGGLSDLGVSRAGVADEAAALQANRLVGNTAETPVLEVLHSGLQLRAERDLVLAASGAESELTITPDAGSSDSDGAAPGAPVPARTAPSRTAPLRAPFLLVAGETLSVGAPRRGMRTVLAVRGGFQAEPVLGSVSADTMSGLGPAPLQAGQSLRVGPEPARSVGEPESGDWEPAAEIPDAGPVTLRFTYGPREDWFSSAEARRLTEQDWLVTQESNRIGIRLDVDPEDAQARALERSAEGELPSEGVVRGSLQMPPAGRPVLFLNDHPVTGGYPVIGVVIDQDLPRAAQLAPGQSIRLAAVDPDTLEPLT</sequence>
<organism evidence="7 8">
    <name type="scientific">Nesterenkonia lacusekhoensis</name>
    <dbReference type="NCBI Taxonomy" id="150832"/>
    <lineage>
        <taxon>Bacteria</taxon>
        <taxon>Bacillati</taxon>
        <taxon>Actinomycetota</taxon>
        <taxon>Actinomycetes</taxon>
        <taxon>Micrococcales</taxon>
        <taxon>Micrococcaceae</taxon>
        <taxon>Nesterenkonia</taxon>
    </lineage>
</organism>
<dbReference type="Gene3D" id="2.40.100.10">
    <property type="entry name" value="Cyclophilin-like"/>
    <property type="match status" value="2"/>
</dbReference>
<dbReference type="Pfam" id="PF02682">
    <property type="entry name" value="CT_C_D"/>
    <property type="match status" value="1"/>
</dbReference>
<keyword evidence="7" id="KW-0649">Protein kinase inhibitor</keyword>
<keyword evidence="2" id="KW-0378">Hydrolase</keyword>
<dbReference type="SMART" id="SM00797">
    <property type="entry name" value="AHS2"/>
    <property type="match status" value="1"/>
</dbReference>
<feature type="compositionally biased region" description="Polar residues" evidence="4">
    <location>
        <begin position="259"/>
        <end position="272"/>
    </location>
</feature>
<feature type="region of interest" description="Disordered" evidence="4">
    <location>
        <begin position="208"/>
        <end position="237"/>
    </location>
</feature>
<keyword evidence="1" id="KW-0547">Nucleotide-binding</keyword>
<dbReference type="InterPro" id="IPR052708">
    <property type="entry name" value="PxpC"/>
</dbReference>
<dbReference type="PANTHER" id="PTHR43309">
    <property type="entry name" value="5-OXOPROLINASE SUBUNIT C"/>
    <property type="match status" value="1"/>
</dbReference>
<reference evidence="7 8" key="1">
    <citation type="submission" date="2021-03" db="EMBL/GenBank/DDBJ databases">
        <title>Sequencing the genomes of 1000 actinobacteria strains.</title>
        <authorList>
            <person name="Klenk H.-P."/>
        </authorList>
    </citation>
    <scope>NUCLEOTIDE SEQUENCE [LARGE SCALE GENOMIC DNA]</scope>
    <source>
        <strain evidence="7 8">DSM 12544</strain>
    </source>
</reference>
<name>A0ABS4SYJ0_9MICC</name>
<evidence type="ECO:0000256" key="2">
    <source>
        <dbReference type="ARBA" id="ARBA00022801"/>
    </source>
</evidence>
<evidence type="ECO:0000256" key="1">
    <source>
        <dbReference type="ARBA" id="ARBA00022741"/>
    </source>
</evidence>
<evidence type="ECO:0000313" key="8">
    <source>
        <dbReference type="Proteomes" id="UP001519331"/>
    </source>
</evidence>
<accession>A0ABS4SYJ0</accession>
<dbReference type="InterPro" id="IPR029000">
    <property type="entry name" value="Cyclophilin-like_dom_sf"/>
</dbReference>